<dbReference type="NCBIfam" id="TIGR01494">
    <property type="entry name" value="ATPase_P-type"/>
    <property type="match status" value="2"/>
</dbReference>
<keyword evidence="3" id="KW-1278">Translocase</keyword>
<feature type="transmembrane region" description="Helical" evidence="7">
    <location>
        <begin position="736"/>
        <end position="757"/>
    </location>
</feature>
<dbReference type="SUPFAM" id="SSF81665">
    <property type="entry name" value="Calcium ATPase, transmembrane domain M"/>
    <property type="match status" value="1"/>
</dbReference>
<feature type="transmembrane region" description="Helical" evidence="7">
    <location>
        <begin position="678"/>
        <end position="698"/>
    </location>
</feature>
<dbReference type="PRINTS" id="PR00119">
    <property type="entry name" value="CATATPASE"/>
</dbReference>
<evidence type="ECO:0000313" key="10">
    <source>
        <dbReference type="Proteomes" id="UP001319861"/>
    </source>
</evidence>
<protein>
    <submittedName>
        <fullName evidence="9">Magnesium-transporting ATPase</fullName>
    </submittedName>
</protein>
<keyword evidence="10" id="KW-1185">Reference proteome</keyword>
<dbReference type="InterPro" id="IPR001757">
    <property type="entry name" value="P_typ_ATPase"/>
</dbReference>
<evidence type="ECO:0000256" key="3">
    <source>
        <dbReference type="ARBA" id="ARBA00022967"/>
    </source>
</evidence>
<evidence type="ECO:0000256" key="2">
    <source>
        <dbReference type="ARBA" id="ARBA00022692"/>
    </source>
</evidence>
<dbReference type="InterPro" id="IPR023214">
    <property type="entry name" value="HAD_sf"/>
</dbReference>
<reference evidence="9 10" key="1">
    <citation type="journal article" date="2021" name="J. Biosci. Bioeng.">
        <title>Identification and characterization of a chc gene cluster responsible for the aromatization pathway of cyclohexanecarboxylate degradation in Sinomonas cyclohexanicum ATCC 51369.</title>
        <authorList>
            <person name="Yamamoto T."/>
            <person name="Hasegawa Y."/>
            <person name="Lau P.C.K."/>
            <person name="Iwaki H."/>
        </authorList>
    </citation>
    <scope>NUCLEOTIDE SEQUENCE [LARGE SCALE GENOMIC DNA]</scope>
    <source>
        <strain evidence="9 10">ATCC 51369</strain>
    </source>
</reference>
<dbReference type="PANTHER" id="PTHR42861">
    <property type="entry name" value="CALCIUM-TRANSPORTING ATPASE"/>
    <property type="match status" value="1"/>
</dbReference>
<dbReference type="SUPFAM" id="SSF56784">
    <property type="entry name" value="HAD-like"/>
    <property type="match status" value="1"/>
</dbReference>
<feature type="transmembrane region" description="Helical" evidence="7">
    <location>
        <begin position="769"/>
        <end position="792"/>
    </location>
</feature>
<evidence type="ECO:0000256" key="7">
    <source>
        <dbReference type="SAM" id="Phobius"/>
    </source>
</evidence>
<proteinExistence type="predicted"/>
<dbReference type="Gene3D" id="3.40.1110.10">
    <property type="entry name" value="Calcium-transporting ATPase, cytoplasmic domain N"/>
    <property type="match status" value="1"/>
</dbReference>
<dbReference type="SFLD" id="SFLDS00003">
    <property type="entry name" value="Haloacid_Dehalogenase"/>
    <property type="match status" value="1"/>
</dbReference>
<evidence type="ECO:0000259" key="8">
    <source>
        <dbReference type="Pfam" id="PF00122"/>
    </source>
</evidence>
<dbReference type="Gene3D" id="3.40.50.1000">
    <property type="entry name" value="HAD superfamily/HAD-like"/>
    <property type="match status" value="1"/>
</dbReference>
<dbReference type="PROSITE" id="PS00154">
    <property type="entry name" value="ATPASE_E1_E2"/>
    <property type="match status" value="1"/>
</dbReference>
<dbReference type="Pfam" id="PF00702">
    <property type="entry name" value="Hydrolase"/>
    <property type="match status" value="1"/>
</dbReference>
<dbReference type="InterPro" id="IPR018303">
    <property type="entry name" value="ATPase_P-typ_P_site"/>
</dbReference>
<dbReference type="InterPro" id="IPR044492">
    <property type="entry name" value="P_typ_ATPase_HD_dom"/>
</dbReference>
<keyword evidence="4 7" id="KW-1133">Transmembrane helix</keyword>
<dbReference type="InterPro" id="IPR023298">
    <property type="entry name" value="ATPase_P-typ_TM_dom_sf"/>
</dbReference>
<feature type="transmembrane region" description="Helical" evidence="7">
    <location>
        <begin position="224"/>
        <end position="242"/>
    </location>
</feature>
<dbReference type="RefSeq" id="WP_229231450.1">
    <property type="nucleotide sequence ID" value="NZ_AP024525.1"/>
</dbReference>
<dbReference type="PRINTS" id="PR00120">
    <property type="entry name" value="HATPASE"/>
</dbReference>
<dbReference type="InterPro" id="IPR008250">
    <property type="entry name" value="ATPase_P-typ_transduc_dom_A_sf"/>
</dbReference>
<accession>A0ABM7PR73</accession>
<sequence length="807" mass="85014">MGAERGFDARDSPSRELSGLDDAAVAERRAAGMVNIQPHGTNRTVLQIVRSHLLTLFNLILGACGLALILLGRWLDLVFLVAAVANVIIGIVQEVRAKRKLERLSVLRRDPVRALRAGSISEVLPEDLVLDDIVLLGRGDQVPADGTLLSSRDLDLDESLLTGESDPVPKDAGDQALSGSSVVSGSGALQLTRVGPSAHAVQLTREARRFSRVGSELRTALGRVARWVSIALVPMAAVVLNGQMQAAGGWAGALESGAWRDAVVAAVASVTIMVPQGLALLSTLSFAVAAARLARGQVLVEELDAVEVLARVDVLCLDKTGTLTESGVRLEDVIALAGDADDGAWRRALAWFGADPDANATARALAERFTEPPASAPAAVVPFASSRRWSAVAFDGGAAPGAWVLGAPEVLLGDRHPAAMDRSRETASRGLRTMVICSAGALPAHGLPKTLEPHAIVTFSEKVRPDAAETLAYFREQGVQLKVLSGDHPRTVAATARAVGLAVGEAVDASTLPEDPAAMAEALDRHSVFGRVRPEQKRAMVQALQSRGHVVAMTGDGINDALALKTADLGIAVGNGAPATKAVARLILLDGRFATLPAVVAEGRRVIANIERVSHLFLAKTTYAFLLGLAFGALAWQFPFVPRQLSTSDFIVIGFPAAVLALMPNLRRYRPGLLGRALRTAVPSGVVMAAVILAVYAVGHGVLHAEPEDIDSAAFGALVATGLWVLGVAARPFARWTWALMAAMVLSLVAVFAVPQLREYHELELPDPGMFAATLAVCALGCGMIEAAHHLISRRAPNREALRREAR</sequence>
<feature type="transmembrane region" description="Helical" evidence="7">
    <location>
        <begin position="710"/>
        <end position="729"/>
    </location>
</feature>
<evidence type="ECO:0000313" key="9">
    <source>
        <dbReference type="EMBL" id="BCT74697.1"/>
    </source>
</evidence>
<feature type="domain" description="P-type ATPase A" evidence="8">
    <location>
        <begin position="109"/>
        <end position="205"/>
    </location>
</feature>
<dbReference type="Pfam" id="PF00122">
    <property type="entry name" value="E1-E2_ATPase"/>
    <property type="match status" value="1"/>
</dbReference>
<organism evidence="9 10">
    <name type="scientific">Sinomonas cyclohexanicum</name>
    <name type="common">Corynebacterium cyclohexanicum</name>
    <dbReference type="NCBI Taxonomy" id="322009"/>
    <lineage>
        <taxon>Bacteria</taxon>
        <taxon>Bacillati</taxon>
        <taxon>Actinomycetota</taxon>
        <taxon>Actinomycetes</taxon>
        <taxon>Micrococcales</taxon>
        <taxon>Micrococcaceae</taxon>
        <taxon>Sinomonas</taxon>
    </lineage>
</organism>
<keyword evidence="2 7" id="KW-0812">Transmembrane</keyword>
<feature type="transmembrane region" description="Helical" evidence="7">
    <location>
        <begin position="262"/>
        <end position="289"/>
    </location>
</feature>
<dbReference type="SFLD" id="SFLDG00002">
    <property type="entry name" value="C1.7:_P-type_atpase_like"/>
    <property type="match status" value="1"/>
</dbReference>
<keyword evidence="5 7" id="KW-0472">Membrane</keyword>
<dbReference type="SUPFAM" id="SSF81653">
    <property type="entry name" value="Calcium ATPase, transduction domain A"/>
    <property type="match status" value="1"/>
</dbReference>
<evidence type="ECO:0000256" key="6">
    <source>
        <dbReference type="SAM" id="MobiDB-lite"/>
    </source>
</evidence>
<name>A0ABM7PR73_SINCY</name>
<dbReference type="EMBL" id="AP024525">
    <property type="protein sequence ID" value="BCT74697.1"/>
    <property type="molecule type" value="Genomic_DNA"/>
</dbReference>
<evidence type="ECO:0000256" key="5">
    <source>
        <dbReference type="ARBA" id="ARBA00023136"/>
    </source>
</evidence>
<dbReference type="Proteomes" id="UP001319861">
    <property type="component" value="Chromosome"/>
</dbReference>
<dbReference type="InterPro" id="IPR059000">
    <property type="entry name" value="ATPase_P-type_domA"/>
</dbReference>
<feature type="transmembrane region" description="Helical" evidence="7">
    <location>
        <begin position="617"/>
        <end position="638"/>
    </location>
</feature>
<feature type="transmembrane region" description="Helical" evidence="7">
    <location>
        <begin position="77"/>
        <end position="95"/>
    </location>
</feature>
<evidence type="ECO:0000256" key="1">
    <source>
        <dbReference type="ARBA" id="ARBA00004651"/>
    </source>
</evidence>
<dbReference type="InterPro" id="IPR036412">
    <property type="entry name" value="HAD-like_sf"/>
</dbReference>
<dbReference type="Gene3D" id="1.20.1110.10">
    <property type="entry name" value="Calcium-transporting ATPase, transmembrane domain"/>
    <property type="match status" value="1"/>
</dbReference>
<dbReference type="Gene3D" id="2.70.150.10">
    <property type="entry name" value="Calcium-transporting ATPase, cytoplasmic transduction domain A"/>
    <property type="match status" value="1"/>
</dbReference>
<evidence type="ECO:0000256" key="4">
    <source>
        <dbReference type="ARBA" id="ARBA00022989"/>
    </source>
</evidence>
<dbReference type="InterPro" id="IPR023299">
    <property type="entry name" value="ATPase_P-typ_cyto_dom_N"/>
</dbReference>
<feature type="transmembrane region" description="Helical" evidence="7">
    <location>
        <begin position="650"/>
        <end position="666"/>
    </location>
</feature>
<feature type="region of interest" description="Disordered" evidence="6">
    <location>
        <begin position="162"/>
        <end position="181"/>
    </location>
</feature>
<feature type="transmembrane region" description="Helical" evidence="7">
    <location>
        <begin position="53"/>
        <end position="71"/>
    </location>
</feature>
<dbReference type="SFLD" id="SFLDF00027">
    <property type="entry name" value="p-type_atpase"/>
    <property type="match status" value="1"/>
</dbReference>
<comment type="subcellular location">
    <subcellularLocation>
        <location evidence="1">Cell membrane</location>
        <topology evidence="1">Multi-pass membrane protein</topology>
    </subcellularLocation>
</comment>
<gene>
    <name evidence="9" type="ORF">SCMU_05390</name>
</gene>